<reference evidence="2" key="1">
    <citation type="submission" date="2017-09" db="EMBL/GenBank/DDBJ databases">
        <title>Depth-based differentiation of microbial function through sediment-hosted aquifers and enrichment of novel symbionts in the deep terrestrial subsurface.</title>
        <authorList>
            <person name="Probst A.J."/>
            <person name="Ladd B."/>
            <person name="Jarett J.K."/>
            <person name="Geller-Mcgrath D.E."/>
            <person name="Sieber C.M.K."/>
            <person name="Emerson J.B."/>
            <person name="Anantharaman K."/>
            <person name="Thomas B.C."/>
            <person name="Malmstrom R."/>
            <person name="Stieglmeier M."/>
            <person name="Klingl A."/>
            <person name="Woyke T."/>
            <person name="Ryan C.M."/>
            <person name="Banfield J.F."/>
        </authorList>
    </citation>
    <scope>NUCLEOTIDE SEQUENCE [LARGE SCALE GENOMIC DNA]</scope>
</reference>
<comment type="caution">
    <text evidence="1">The sequence shown here is derived from an EMBL/GenBank/DDBJ whole genome shotgun (WGS) entry which is preliminary data.</text>
</comment>
<evidence type="ECO:0000313" key="1">
    <source>
        <dbReference type="EMBL" id="PIU24319.1"/>
    </source>
</evidence>
<proteinExistence type="predicted"/>
<gene>
    <name evidence="1" type="ORF">COT12_01665</name>
</gene>
<dbReference type="Proteomes" id="UP000229896">
    <property type="component" value="Unassembled WGS sequence"/>
</dbReference>
<name>A0A2M6YCA1_9BACT</name>
<dbReference type="EMBL" id="PEXI01000051">
    <property type="protein sequence ID" value="PIU24319.1"/>
    <property type="molecule type" value="Genomic_DNA"/>
</dbReference>
<organism evidence="1 2">
    <name type="scientific">Candidatus Berkelbacteria bacterium CG08_land_8_20_14_0_20_39_8</name>
    <dbReference type="NCBI Taxonomy" id="1974511"/>
    <lineage>
        <taxon>Bacteria</taxon>
        <taxon>Candidatus Berkelbacteria</taxon>
    </lineage>
</organism>
<accession>A0A2M6YCA1</accession>
<evidence type="ECO:0000313" key="2">
    <source>
        <dbReference type="Proteomes" id="UP000229896"/>
    </source>
</evidence>
<sequence>MVFRSDETKLSFEKVLELIGECDLPDWIKLAQSDPPKIRFRDSNRHRDFLEFIDDWGEMLYNTERNDDSLCVQIVSQRTLNAAHEVSNQKVLVGDEAVEARGSAFHCDVGCSPNELARPARN</sequence>
<protein>
    <submittedName>
        <fullName evidence="1">Uncharacterized protein</fullName>
    </submittedName>
</protein>
<dbReference type="AlphaFoldDB" id="A0A2M6YCA1"/>